<name>A0AAV8UJW4_9RHOD</name>
<dbReference type="SUPFAM" id="SSF54236">
    <property type="entry name" value="Ubiquitin-like"/>
    <property type="match status" value="1"/>
</dbReference>
<keyword evidence="1" id="KW-1133">Transmembrane helix</keyword>
<feature type="transmembrane region" description="Helical" evidence="1">
    <location>
        <begin position="203"/>
        <end position="223"/>
    </location>
</feature>
<dbReference type="Pfam" id="PF00240">
    <property type="entry name" value="ubiquitin"/>
    <property type="match status" value="1"/>
</dbReference>
<protein>
    <recommendedName>
        <fullName evidence="2">Ubiquitin-like domain-containing protein</fullName>
    </recommendedName>
</protein>
<dbReference type="Gene3D" id="3.10.20.90">
    <property type="entry name" value="Phosphatidylinositol 3-kinase Catalytic Subunit, Chain A, domain 1"/>
    <property type="match status" value="1"/>
</dbReference>
<dbReference type="InterPro" id="IPR000626">
    <property type="entry name" value="Ubiquitin-like_dom"/>
</dbReference>
<keyword evidence="1" id="KW-0472">Membrane</keyword>
<evidence type="ECO:0000313" key="4">
    <source>
        <dbReference type="Proteomes" id="UP001157974"/>
    </source>
</evidence>
<comment type="caution">
    <text evidence="3">The sequence shown here is derived from an EMBL/GenBank/DDBJ whole genome shotgun (WGS) entry which is preliminary data.</text>
</comment>
<organism evidence="3 4">
    <name type="scientific">Rhodosorus marinus</name>
    <dbReference type="NCBI Taxonomy" id="101924"/>
    <lineage>
        <taxon>Eukaryota</taxon>
        <taxon>Rhodophyta</taxon>
        <taxon>Stylonematophyceae</taxon>
        <taxon>Stylonematales</taxon>
        <taxon>Stylonemataceae</taxon>
        <taxon>Rhodosorus</taxon>
    </lineage>
</organism>
<proteinExistence type="predicted"/>
<accession>A0AAV8UJW4</accession>
<reference evidence="3 4" key="1">
    <citation type="journal article" date="2023" name="Nat. Commun.">
        <title>Origin of minicircular mitochondrial genomes in red algae.</title>
        <authorList>
            <person name="Lee Y."/>
            <person name="Cho C.H."/>
            <person name="Lee Y.M."/>
            <person name="Park S.I."/>
            <person name="Yang J.H."/>
            <person name="West J.A."/>
            <person name="Bhattacharya D."/>
            <person name="Yoon H.S."/>
        </authorList>
    </citation>
    <scope>NUCLEOTIDE SEQUENCE [LARGE SCALE GENOMIC DNA]</scope>
    <source>
        <strain evidence="3 4">CCMP1338</strain>
        <tissue evidence="3">Whole cell</tissue>
    </source>
</reference>
<dbReference type="SMART" id="SM00213">
    <property type="entry name" value="UBQ"/>
    <property type="match status" value="1"/>
</dbReference>
<dbReference type="InterPro" id="IPR029071">
    <property type="entry name" value="Ubiquitin-like_domsf"/>
</dbReference>
<keyword evidence="4" id="KW-1185">Reference proteome</keyword>
<dbReference type="EMBL" id="JAMWBK010000008">
    <property type="protein sequence ID" value="KAJ8902840.1"/>
    <property type="molecule type" value="Genomic_DNA"/>
</dbReference>
<feature type="transmembrane region" description="Helical" evidence="1">
    <location>
        <begin position="169"/>
        <end position="191"/>
    </location>
</feature>
<keyword evidence="1" id="KW-0812">Transmembrane</keyword>
<dbReference type="AlphaFoldDB" id="A0AAV8UJW4"/>
<evidence type="ECO:0000256" key="1">
    <source>
        <dbReference type="SAM" id="Phobius"/>
    </source>
</evidence>
<sequence length="229" mass="24983">MHLRLLLSSATKTLETEVDDDATVDDLRQEVLISEDYDPKTKKIRFIFAGKLVDNGKAKLTEYNITDGSALHCAISDIKQETPSESVNGIEGAATARIVVETNDATGQEERRIVIVPGLRAVLSRSDLAALRAAANAGRRDVDDDVLDEETLRVLQEAALVEQGLIGAFYQFFLGFTIGLILGLLLLILSVGRVYTFPRSCRLGMFVGVGANMIIILFMLGLMERGKAP</sequence>
<dbReference type="Proteomes" id="UP001157974">
    <property type="component" value="Unassembled WGS sequence"/>
</dbReference>
<feature type="domain" description="Ubiquitin-like" evidence="2">
    <location>
        <begin position="1"/>
        <end position="72"/>
    </location>
</feature>
<gene>
    <name evidence="3" type="ORF">NDN08_006160</name>
</gene>
<dbReference type="PROSITE" id="PS50053">
    <property type="entry name" value="UBIQUITIN_2"/>
    <property type="match status" value="1"/>
</dbReference>
<evidence type="ECO:0000313" key="3">
    <source>
        <dbReference type="EMBL" id="KAJ8902840.1"/>
    </source>
</evidence>
<evidence type="ECO:0000259" key="2">
    <source>
        <dbReference type="PROSITE" id="PS50053"/>
    </source>
</evidence>